<keyword evidence="9" id="KW-0808">Transferase</keyword>
<feature type="modified residue" description="4-aspartylphosphate" evidence="5">
    <location>
        <position position="503"/>
    </location>
</feature>
<dbReference type="KEGG" id="cak:Caul_5254"/>
<dbReference type="PANTHER" id="PTHR45339:SF1">
    <property type="entry name" value="HYBRID SIGNAL TRANSDUCTION HISTIDINE KINASE J"/>
    <property type="match status" value="1"/>
</dbReference>
<protein>
    <recommendedName>
        <fullName evidence="2">histidine kinase</fullName>
        <ecNumber evidence="2">2.7.13.3</ecNumber>
    </recommendedName>
</protein>
<dbReference type="OrthoDB" id="9801651at2"/>
<dbReference type="SUPFAM" id="SSF55874">
    <property type="entry name" value="ATPase domain of HSP90 chaperone/DNA topoisomerase II/histidine kinase"/>
    <property type="match status" value="1"/>
</dbReference>
<keyword evidence="6" id="KW-0812">Transmembrane</keyword>
<dbReference type="PRINTS" id="PR00344">
    <property type="entry name" value="BCTRLSENSOR"/>
</dbReference>
<dbReference type="SMART" id="SM00448">
    <property type="entry name" value="REC"/>
    <property type="match status" value="1"/>
</dbReference>
<keyword evidence="9" id="KW-0418">Kinase</keyword>
<dbReference type="InterPro" id="IPR004358">
    <property type="entry name" value="Sig_transdc_His_kin-like_C"/>
</dbReference>
<dbReference type="InterPro" id="IPR003661">
    <property type="entry name" value="HisK_dim/P_dom"/>
</dbReference>
<dbReference type="EC" id="2.7.13.3" evidence="2"/>
<comment type="catalytic activity">
    <reaction evidence="1">
        <text>ATP + protein L-histidine = ADP + protein N-phospho-L-histidine.</text>
        <dbReference type="EC" id="2.7.13.3"/>
    </reaction>
</comment>
<sequence length="579" mass="62001">MARHSVDKYRLALPVDINRSLAFRALHIMSAGLVFGVNVRWTSAVTWTLIVLSIEVWEALDAAKRGKSGAPLRRSGRTLRRIALNIVWVTMPVILWLMGDFASRIVALAMLTTHLAVALSYSFNTSRAAVAIGLPPAVAFFFLPVALGGLSGLKLAAVAACFGFCLFYLAIIVEQNRANARILRGAQAELLEQREVLRAQTEAANAASQAKSSFLAMMSHELRTPMNGVLGMAHALTLSKLDSHQVSHLDMLLRSGQGLMTILNDLLDISKIEAGKLELEIIPFDLSELGRQVEDLWRDAAHIKGVSLVCEVAFSGPHWVSGDPTRLRQVLINLVSNALKFTSQGEVRLSIWRSEDGLCQIAVTDTGPGIPVNQQALLFQAFSQADASITRKFGGTGLGLAICKQLVSLMDGRIDLDSREGVGSTFTVSLPLPTAEAVQEAEQRDGAITLAGLEILVADDNVINQAVARAILEAFDAKVTMAGDGRIALSRLATRRFDVVLMDIHMPLMGGVEALGRVRAGEAGPSDVPVIALTADAVTGVDTVLLAAGFNDVISKPINPGDLVSRIAAAVASRDQQSI</sequence>
<dbReference type="SUPFAM" id="SSF52172">
    <property type="entry name" value="CheY-like"/>
    <property type="match status" value="1"/>
</dbReference>
<keyword evidence="3 5" id="KW-0597">Phosphoprotein</keyword>
<dbReference type="GO" id="GO:0000155">
    <property type="term" value="F:phosphorelay sensor kinase activity"/>
    <property type="evidence" value="ECO:0007669"/>
    <property type="project" value="InterPro"/>
</dbReference>
<feature type="transmembrane region" description="Helical" evidence="6">
    <location>
        <begin position="153"/>
        <end position="173"/>
    </location>
</feature>
<evidence type="ECO:0000256" key="1">
    <source>
        <dbReference type="ARBA" id="ARBA00000085"/>
    </source>
</evidence>
<dbReference type="CDD" id="cd17546">
    <property type="entry name" value="REC_hyHK_CKI1_RcsC-like"/>
    <property type="match status" value="1"/>
</dbReference>
<dbReference type="AlphaFoldDB" id="B0T9J9"/>
<dbReference type="SMART" id="SM00388">
    <property type="entry name" value="HisKA"/>
    <property type="match status" value="1"/>
</dbReference>
<evidence type="ECO:0000259" key="7">
    <source>
        <dbReference type="PROSITE" id="PS50109"/>
    </source>
</evidence>
<dbReference type="PROSITE" id="PS50110">
    <property type="entry name" value="RESPONSE_REGULATORY"/>
    <property type="match status" value="1"/>
</dbReference>
<keyword evidence="6" id="KW-0472">Membrane</keyword>
<organism evidence="9">
    <name type="scientific">Caulobacter sp. (strain K31)</name>
    <dbReference type="NCBI Taxonomy" id="366602"/>
    <lineage>
        <taxon>Bacteria</taxon>
        <taxon>Pseudomonadati</taxon>
        <taxon>Pseudomonadota</taxon>
        <taxon>Alphaproteobacteria</taxon>
        <taxon>Caulobacterales</taxon>
        <taxon>Caulobacteraceae</taxon>
        <taxon>Caulobacter</taxon>
    </lineage>
</organism>
<keyword evidence="4" id="KW-0902">Two-component regulatory system</keyword>
<evidence type="ECO:0000256" key="3">
    <source>
        <dbReference type="ARBA" id="ARBA00022553"/>
    </source>
</evidence>
<evidence type="ECO:0000256" key="2">
    <source>
        <dbReference type="ARBA" id="ARBA00012438"/>
    </source>
</evidence>
<accession>B0T9J9</accession>
<feature type="transmembrane region" description="Helical" evidence="6">
    <location>
        <begin position="105"/>
        <end position="121"/>
    </location>
</feature>
<dbReference type="Gene3D" id="1.10.287.130">
    <property type="match status" value="1"/>
</dbReference>
<keyword evidence="9" id="KW-0614">Plasmid</keyword>
<proteinExistence type="predicted"/>
<evidence type="ECO:0000256" key="6">
    <source>
        <dbReference type="SAM" id="Phobius"/>
    </source>
</evidence>
<dbReference type="InterPro" id="IPR036097">
    <property type="entry name" value="HisK_dim/P_sf"/>
</dbReference>
<dbReference type="SMART" id="SM00387">
    <property type="entry name" value="HATPase_c"/>
    <property type="match status" value="1"/>
</dbReference>
<name>B0T9J9_CAUSK</name>
<geneLocation type="plasmid" evidence="9">
    <name>pCAUL01</name>
</geneLocation>
<feature type="domain" description="Histidine kinase" evidence="7">
    <location>
        <begin position="217"/>
        <end position="434"/>
    </location>
</feature>
<gene>
    <name evidence="9" type="ordered locus">Caul_5254</name>
</gene>
<dbReference type="PROSITE" id="PS50109">
    <property type="entry name" value="HIS_KIN"/>
    <property type="match status" value="1"/>
</dbReference>
<evidence type="ECO:0000259" key="8">
    <source>
        <dbReference type="PROSITE" id="PS50110"/>
    </source>
</evidence>
<feature type="transmembrane region" description="Helical" evidence="6">
    <location>
        <begin position="82"/>
        <end position="99"/>
    </location>
</feature>
<dbReference type="FunFam" id="3.30.565.10:FF:000010">
    <property type="entry name" value="Sensor histidine kinase RcsC"/>
    <property type="match status" value="1"/>
</dbReference>
<dbReference type="PANTHER" id="PTHR45339">
    <property type="entry name" value="HYBRID SIGNAL TRANSDUCTION HISTIDINE KINASE J"/>
    <property type="match status" value="1"/>
</dbReference>
<feature type="transmembrane region" description="Helical" evidence="6">
    <location>
        <begin position="128"/>
        <end position="147"/>
    </location>
</feature>
<dbReference type="InterPro" id="IPR001789">
    <property type="entry name" value="Sig_transdc_resp-reg_receiver"/>
</dbReference>
<evidence type="ECO:0000313" key="9">
    <source>
        <dbReference type="EMBL" id="ABZ74374.1"/>
    </source>
</evidence>
<feature type="domain" description="Response regulatory" evidence="8">
    <location>
        <begin position="454"/>
        <end position="571"/>
    </location>
</feature>
<evidence type="ECO:0000256" key="5">
    <source>
        <dbReference type="PROSITE-ProRule" id="PRU00169"/>
    </source>
</evidence>
<evidence type="ECO:0000256" key="4">
    <source>
        <dbReference type="ARBA" id="ARBA00023012"/>
    </source>
</evidence>
<dbReference type="EMBL" id="CP000928">
    <property type="protein sequence ID" value="ABZ74374.1"/>
    <property type="molecule type" value="Genomic_DNA"/>
</dbReference>
<dbReference type="SUPFAM" id="SSF47384">
    <property type="entry name" value="Homodimeric domain of signal transducing histidine kinase"/>
    <property type="match status" value="1"/>
</dbReference>
<dbReference type="Pfam" id="PF00512">
    <property type="entry name" value="HisKA"/>
    <property type="match status" value="1"/>
</dbReference>
<reference evidence="9" key="1">
    <citation type="submission" date="2008-01" db="EMBL/GenBank/DDBJ databases">
        <title>Complete sequence of plasmid1 pCAUL01 of Caulobacter sp. K31.</title>
        <authorList>
            <consortium name="US DOE Joint Genome Institute"/>
            <person name="Copeland A."/>
            <person name="Lucas S."/>
            <person name="Lapidus A."/>
            <person name="Barry K."/>
            <person name="Glavina del Rio T."/>
            <person name="Dalin E."/>
            <person name="Tice H."/>
            <person name="Pitluck S."/>
            <person name="Bruce D."/>
            <person name="Goodwin L."/>
            <person name="Thompson L.S."/>
            <person name="Brettin T."/>
            <person name="Detter J.C."/>
            <person name="Han C."/>
            <person name="Schmutz J."/>
            <person name="Larimer F."/>
            <person name="Land M."/>
            <person name="Hauser L."/>
            <person name="Kyrpides N."/>
            <person name="Kim E."/>
            <person name="Stephens C."/>
            <person name="Richardson P."/>
        </authorList>
    </citation>
    <scope>NUCLEOTIDE SEQUENCE [LARGE SCALE GENOMIC DNA]</scope>
    <source>
        <plasmid evidence="9">K31</plasmid>
        <plasmid evidence="9">pCAUL01</plasmid>
    </source>
</reference>
<dbReference type="InterPro" id="IPR005467">
    <property type="entry name" value="His_kinase_dom"/>
</dbReference>
<dbReference type="InterPro" id="IPR003594">
    <property type="entry name" value="HATPase_dom"/>
</dbReference>
<dbReference type="CDD" id="cd00082">
    <property type="entry name" value="HisKA"/>
    <property type="match status" value="1"/>
</dbReference>
<keyword evidence="6" id="KW-1133">Transmembrane helix</keyword>
<dbReference type="HOGENOM" id="CLU_000445_114_75_5"/>
<dbReference type="CDD" id="cd16922">
    <property type="entry name" value="HATPase_EvgS-ArcB-TorS-like"/>
    <property type="match status" value="1"/>
</dbReference>
<dbReference type="Gene3D" id="3.40.50.2300">
    <property type="match status" value="1"/>
</dbReference>
<dbReference type="InterPro" id="IPR036890">
    <property type="entry name" value="HATPase_C_sf"/>
</dbReference>
<dbReference type="InterPro" id="IPR011006">
    <property type="entry name" value="CheY-like_superfamily"/>
</dbReference>
<dbReference type="Pfam" id="PF00072">
    <property type="entry name" value="Response_reg"/>
    <property type="match status" value="1"/>
</dbReference>
<dbReference type="Pfam" id="PF02518">
    <property type="entry name" value="HATPase_c"/>
    <property type="match status" value="1"/>
</dbReference>
<dbReference type="Gene3D" id="3.30.565.10">
    <property type="entry name" value="Histidine kinase-like ATPase, C-terminal domain"/>
    <property type="match status" value="1"/>
</dbReference>